<dbReference type="InterPro" id="IPR036126">
    <property type="entry name" value="TBCA_sf"/>
</dbReference>
<keyword evidence="2 3" id="KW-0143">Chaperone</keyword>
<accession>A0A364N8N4</accession>
<dbReference type="STRING" id="183478.A0A364N8N4"/>
<dbReference type="AlphaFoldDB" id="A0A364N8N4"/>
<reference evidence="6" key="1">
    <citation type="submission" date="2018-05" db="EMBL/GenBank/DDBJ databases">
        <title>Draft genome sequence of Stemphylium lycopersici strain CIDEFI 213.</title>
        <authorList>
            <person name="Medina R."/>
            <person name="Franco M.E.E."/>
            <person name="Lucentini C.G."/>
            <person name="Saparrat M.C.N."/>
            <person name="Balatti P.A."/>
        </authorList>
    </citation>
    <scope>NUCLEOTIDE SEQUENCE [LARGE SCALE GENOMIC DNA]</scope>
    <source>
        <strain evidence="6">CIDEFI 213</strain>
    </source>
</reference>
<comment type="caution">
    <text evidence="5">The sequence shown here is derived from an EMBL/GenBank/DDBJ whole genome shotgun (WGS) entry which is preliminary data.</text>
</comment>
<protein>
    <recommendedName>
        <fullName evidence="3">Tubulin-specific chaperone A</fullName>
    </recommendedName>
</protein>
<evidence type="ECO:0000256" key="3">
    <source>
        <dbReference type="RuleBase" id="RU364030"/>
    </source>
</evidence>
<dbReference type="GO" id="GO:0048487">
    <property type="term" value="F:beta-tubulin binding"/>
    <property type="evidence" value="ECO:0007669"/>
    <property type="project" value="InterPro"/>
</dbReference>
<name>A0A364N8N4_STELY</name>
<keyword evidence="6" id="KW-1185">Reference proteome</keyword>
<proteinExistence type="inferred from homology"/>
<evidence type="ECO:0000256" key="2">
    <source>
        <dbReference type="ARBA" id="ARBA00023186"/>
    </source>
</evidence>
<dbReference type="Gene3D" id="1.20.58.90">
    <property type="match status" value="1"/>
</dbReference>
<dbReference type="Proteomes" id="UP000249619">
    <property type="component" value="Unassembled WGS sequence"/>
</dbReference>
<organism evidence="5 6">
    <name type="scientific">Stemphylium lycopersici</name>
    <name type="common">Tomato gray leaf spot disease fungus</name>
    <name type="synonym">Thyrospora lycopersici</name>
    <dbReference type="NCBI Taxonomy" id="183478"/>
    <lineage>
        <taxon>Eukaryota</taxon>
        <taxon>Fungi</taxon>
        <taxon>Dikarya</taxon>
        <taxon>Ascomycota</taxon>
        <taxon>Pezizomycotina</taxon>
        <taxon>Dothideomycetes</taxon>
        <taxon>Pleosporomycetidae</taxon>
        <taxon>Pleosporales</taxon>
        <taxon>Pleosporineae</taxon>
        <taxon>Pleosporaceae</taxon>
        <taxon>Stemphylium</taxon>
    </lineage>
</organism>
<comment type="subunit">
    <text evidence="3">Supercomplex made of cofactors A to E. Cofactors A and D function by capturing and stabilizing tubulin in a quasi-native conformation. Cofactor E binds to the cofactor D-tubulin complex; interaction with cofactor C then causes the release of tubulin polypeptides that are committed to the native state.</text>
</comment>
<gene>
    <name evidence="5" type="ORF">DDE83_002988</name>
</gene>
<comment type="subcellular location">
    <subcellularLocation>
        <location evidence="3">Cytoplasm</location>
        <location evidence="3">Cytoskeleton</location>
    </subcellularLocation>
</comment>
<dbReference type="OrthoDB" id="296187at2759"/>
<evidence type="ECO:0000256" key="1">
    <source>
        <dbReference type="ARBA" id="ARBA00006806"/>
    </source>
</evidence>
<evidence type="ECO:0000313" key="6">
    <source>
        <dbReference type="Proteomes" id="UP000249619"/>
    </source>
</evidence>
<keyword evidence="3" id="KW-0963">Cytoplasm</keyword>
<sequence>MAPPSKLAIATGVVTRLVKEEASYHKEIEQQEARIKKAETSEGDENAEYTLRQERQALQETKNVLPGMKIKIEQAVERLEEELVRRIM</sequence>
<dbReference type="SUPFAM" id="SSF46988">
    <property type="entry name" value="Tubulin chaperone cofactor A"/>
    <property type="match status" value="1"/>
</dbReference>
<comment type="similarity">
    <text evidence="1 3">Belongs to the TBCA family.</text>
</comment>
<dbReference type="GO" id="GO:0005874">
    <property type="term" value="C:microtubule"/>
    <property type="evidence" value="ECO:0007669"/>
    <property type="project" value="UniProtKB-KW"/>
</dbReference>
<dbReference type="PANTHER" id="PTHR21500">
    <property type="entry name" value="TUBULIN-SPECIFIC CHAPERONE A"/>
    <property type="match status" value="1"/>
</dbReference>
<feature type="coiled-coil region" evidence="4">
    <location>
        <begin position="21"/>
        <end position="48"/>
    </location>
</feature>
<dbReference type="GO" id="GO:0005829">
    <property type="term" value="C:cytosol"/>
    <property type="evidence" value="ECO:0007669"/>
    <property type="project" value="TreeGrafter"/>
</dbReference>
<dbReference type="InterPro" id="IPR004226">
    <property type="entry name" value="TBCA"/>
</dbReference>
<dbReference type="GO" id="GO:0007021">
    <property type="term" value="P:tubulin complex assembly"/>
    <property type="evidence" value="ECO:0007669"/>
    <property type="project" value="UniProtKB-UniRule"/>
</dbReference>
<dbReference type="GO" id="GO:0007023">
    <property type="term" value="P:post-chaperonin tubulin folding pathway"/>
    <property type="evidence" value="ECO:0007669"/>
    <property type="project" value="UniProtKB-UniRule"/>
</dbReference>
<dbReference type="EMBL" id="QGDH01000032">
    <property type="protein sequence ID" value="RAR13665.1"/>
    <property type="molecule type" value="Genomic_DNA"/>
</dbReference>
<keyword evidence="4" id="KW-0175">Coiled coil</keyword>
<keyword evidence="3" id="KW-0206">Cytoskeleton</keyword>
<dbReference type="Pfam" id="PF02970">
    <property type="entry name" value="TBCA"/>
    <property type="match status" value="1"/>
</dbReference>
<evidence type="ECO:0000313" key="5">
    <source>
        <dbReference type="EMBL" id="RAR13665.1"/>
    </source>
</evidence>
<dbReference type="PANTHER" id="PTHR21500:SF0">
    <property type="entry name" value="TUBULIN-SPECIFIC CHAPERONE A"/>
    <property type="match status" value="1"/>
</dbReference>
<evidence type="ECO:0000256" key="4">
    <source>
        <dbReference type="SAM" id="Coils"/>
    </source>
</evidence>
<keyword evidence="3" id="KW-0493">Microtubule</keyword>